<gene>
    <name evidence="2" type="ORF">RchiOBHm_Chr7g0217901</name>
</gene>
<accession>A0A2P6PC49</accession>
<keyword evidence="1" id="KW-0472">Membrane</keyword>
<dbReference type="EMBL" id="PDCK01000045">
    <property type="protein sequence ID" value="PRQ19503.1"/>
    <property type="molecule type" value="Genomic_DNA"/>
</dbReference>
<dbReference type="Gramene" id="PRQ19503">
    <property type="protein sequence ID" value="PRQ19503"/>
    <property type="gene ID" value="RchiOBHm_Chr7g0217901"/>
</dbReference>
<evidence type="ECO:0000313" key="2">
    <source>
        <dbReference type="EMBL" id="PRQ19503.1"/>
    </source>
</evidence>
<keyword evidence="3" id="KW-1185">Reference proteome</keyword>
<comment type="caution">
    <text evidence="2">The sequence shown here is derived from an EMBL/GenBank/DDBJ whole genome shotgun (WGS) entry which is preliminary data.</text>
</comment>
<organism evidence="2 3">
    <name type="scientific">Rosa chinensis</name>
    <name type="common">China rose</name>
    <dbReference type="NCBI Taxonomy" id="74649"/>
    <lineage>
        <taxon>Eukaryota</taxon>
        <taxon>Viridiplantae</taxon>
        <taxon>Streptophyta</taxon>
        <taxon>Embryophyta</taxon>
        <taxon>Tracheophyta</taxon>
        <taxon>Spermatophyta</taxon>
        <taxon>Magnoliopsida</taxon>
        <taxon>eudicotyledons</taxon>
        <taxon>Gunneridae</taxon>
        <taxon>Pentapetalae</taxon>
        <taxon>rosids</taxon>
        <taxon>fabids</taxon>
        <taxon>Rosales</taxon>
        <taxon>Rosaceae</taxon>
        <taxon>Rosoideae</taxon>
        <taxon>Rosoideae incertae sedis</taxon>
        <taxon>Rosa</taxon>
    </lineage>
</organism>
<dbReference type="Proteomes" id="UP000238479">
    <property type="component" value="Chromosome 7"/>
</dbReference>
<evidence type="ECO:0000256" key="1">
    <source>
        <dbReference type="SAM" id="Phobius"/>
    </source>
</evidence>
<protein>
    <submittedName>
        <fullName evidence="2">Uncharacterized protein</fullName>
    </submittedName>
</protein>
<reference evidence="2 3" key="1">
    <citation type="journal article" date="2018" name="Nat. Genet.">
        <title>The Rosa genome provides new insights in the design of modern roses.</title>
        <authorList>
            <person name="Bendahmane M."/>
        </authorList>
    </citation>
    <scope>NUCLEOTIDE SEQUENCE [LARGE SCALE GENOMIC DNA]</scope>
    <source>
        <strain evidence="3">cv. Old Blush</strain>
    </source>
</reference>
<keyword evidence="1" id="KW-1133">Transmembrane helix</keyword>
<evidence type="ECO:0000313" key="3">
    <source>
        <dbReference type="Proteomes" id="UP000238479"/>
    </source>
</evidence>
<sequence length="68" mass="8280">MLNLEQLNFRRGSRLIFGWKGKKLKAREWNEETSTFHFWTPAQLTLYTNIFRICFCFIEIVLVYLFVT</sequence>
<name>A0A2P6PC49_ROSCH</name>
<keyword evidence="1" id="KW-0812">Transmembrane</keyword>
<proteinExistence type="predicted"/>
<dbReference type="AlphaFoldDB" id="A0A2P6PC49"/>
<feature type="transmembrane region" description="Helical" evidence="1">
    <location>
        <begin position="46"/>
        <end position="67"/>
    </location>
</feature>